<dbReference type="EMBL" id="NFMF01000008">
    <property type="protein sequence ID" value="PNH21543.1"/>
    <property type="molecule type" value="Genomic_DNA"/>
</dbReference>
<evidence type="ECO:0000313" key="3">
    <source>
        <dbReference type="EMBL" id="KXB93044.1"/>
    </source>
</evidence>
<dbReference type="PATRIC" id="fig|1588748.3.peg.175"/>
<dbReference type="PANTHER" id="PTHR43717">
    <property type="entry name" value="ANAEROBIC NITRIC OXIDE REDUCTASE FLAVORUBREDOXIN"/>
    <property type="match status" value="1"/>
</dbReference>
<dbReference type="GO" id="GO:0009055">
    <property type="term" value="F:electron transfer activity"/>
    <property type="evidence" value="ECO:0007669"/>
    <property type="project" value="InterPro"/>
</dbReference>
<dbReference type="SMART" id="SM00849">
    <property type="entry name" value="Lactamase_B"/>
    <property type="match status" value="1"/>
</dbReference>
<dbReference type="Pfam" id="PF00258">
    <property type="entry name" value="Flavodoxin_1"/>
    <property type="match status" value="1"/>
</dbReference>
<dbReference type="InterPro" id="IPR036866">
    <property type="entry name" value="RibonucZ/Hydroxyglut_hydro"/>
</dbReference>
<protein>
    <submittedName>
        <fullName evidence="4">FprA family A-type flavoprotein</fullName>
    </submittedName>
    <submittedName>
        <fullName evidence="3">Metallo-beta-lactamase domain protein</fullName>
    </submittedName>
</protein>
<name>A0A134CLM8_9FIRM</name>
<evidence type="ECO:0000259" key="2">
    <source>
        <dbReference type="PROSITE" id="PS50902"/>
    </source>
</evidence>
<keyword evidence="5" id="KW-1185">Reference proteome</keyword>
<dbReference type="PROSITE" id="PS50902">
    <property type="entry name" value="FLAVODOXIN_LIKE"/>
    <property type="match status" value="1"/>
</dbReference>
<feature type="domain" description="Flavodoxin-like" evidence="2">
    <location>
        <begin position="257"/>
        <end position="398"/>
    </location>
</feature>
<dbReference type="InterPro" id="IPR008254">
    <property type="entry name" value="Flavodoxin/NO_synth"/>
</dbReference>
<dbReference type="GO" id="GO:0016651">
    <property type="term" value="F:oxidoreductase activity, acting on NAD(P)H"/>
    <property type="evidence" value="ECO:0007669"/>
    <property type="project" value="UniProtKB-ARBA"/>
</dbReference>
<reference evidence="3" key="1">
    <citation type="submission" date="2016-01" db="EMBL/GenBank/DDBJ databases">
        <authorList>
            <person name="Oliw E.H."/>
        </authorList>
    </citation>
    <scope>NUCLEOTIDE SEQUENCE [LARGE SCALE GENOMIC DNA]</scope>
    <source>
        <strain evidence="3">KA00182</strain>
    </source>
</reference>
<dbReference type="InterPro" id="IPR016440">
    <property type="entry name" value="Rubredoxin-O_OxRdtase"/>
</dbReference>
<evidence type="ECO:0000313" key="5">
    <source>
        <dbReference type="Proteomes" id="UP000070160"/>
    </source>
</evidence>
<organism evidence="3 5">
    <name type="scientific">Megasphaera hutchinsoni</name>
    <dbReference type="NCBI Taxonomy" id="1588748"/>
    <lineage>
        <taxon>Bacteria</taxon>
        <taxon>Bacillati</taxon>
        <taxon>Bacillota</taxon>
        <taxon>Negativicutes</taxon>
        <taxon>Veillonellales</taxon>
        <taxon>Veillonellaceae</taxon>
        <taxon>Megasphaera</taxon>
    </lineage>
</organism>
<sequence length="412" mass="47363">MYCVEEIKNGVYWMGCNDFQSQMFERIFPIPEGMTYNSYFIDDEKTCVLDAMDKSVRDEFLENVEDLLHGRKLDYFILQHMEPDHASSAVALLEKYPEAKIIGQAQTFKLFEQFFQHPLKDRYVAVNEGEQLVLGKHTLQFIKAPMVHWPEVIMTYDVTDKVLFSADAFGMFGVVGNVFADQVDFAENYLDKARRYYVNIVGKYGPQVMNVLKKAANLPIDIICPLHGVVFRTPEDIQYILKKYMHWAQHIPEKNGVVIAFASIYGDTQRMACKLAHKLSMAGVHDIRMYDVSKTHSSYITAKAWEYSHLVLAAPTYNLNLFLPMEECLHDLESLLFQKRKIAVIGCHSWASVAYKTMVDYVENKFKNCELIEPSFDMKSSLTPDQELLLDDIAKHISTDIAALPDPETLIK</sequence>
<dbReference type="Proteomes" id="UP000070160">
    <property type="component" value="Unassembled WGS sequence"/>
</dbReference>
<gene>
    <name evidence="4" type="ORF">CAL30_05740</name>
    <name evidence="3" type="ORF">HMPREF3182_00181</name>
</gene>
<proteinExistence type="inferred from homology"/>
<dbReference type="Gene3D" id="3.60.15.10">
    <property type="entry name" value="Ribonuclease Z/Hydroxyacylglutathione hydrolase-like"/>
    <property type="match status" value="1"/>
</dbReference>
<dbReference type="InterPro" id="IPR045761">
    <property type="entry name" value="ODP_dom"/>
</dbReference>
<dbReference type="RefSeq" id="WP_007392631.1">
    <property type="nucleotide sequence ID" value="NZ_KQ960926.1"/>
</dbReference>
<comment type="caution">
    <text evidence="3">The sequence shown here is derived from an EMBL/GenBank/DDBJ whole genome shotgun (WGS) entry which is preliminary data.</text>
</comment>
<dbReference type="InterPro" id="IPR001279">
    <property type="entry name" value="Metallo-B-lactamas"/>
</dbReference>
<dbReference type="GO" id="GO:0010181">
    <property type="term" value="F:FMN binding"/>
    <property type="evidence" value="ECO:0007669"/>
    <property type="project" value="InterPro"/>
</dbReference>
<dbReference type="Gene3D" id="3.40.50.360">
    <property type="match status" value="1"/>
</dbReference>
<dbReference type="CDD" id="cd07709">
    <property type="entry name" value="flavodiiron_proteins_MBL-fold"/>
    <property type="match status" value="1"/>
</dbReference>
<reference evidence="4 6" key="3">
    <citation type="submission" date="2017-05" db="EMBL/GenBank/DDBJ databases">
        <authorList>
            <person name="Song R."/>
            <person name="Chenine A.L."/>
            <person name="Ruprecht R.M."/>
        </authorList>
    </citation>
    <scope>NUCLEOTIDE SEQUENCE [LARGE SCALE GENOMIC DNA]</scope>
    <source>
        <strain evidence="4 6">KA00229</strain>
    </source>
</reference>
<accession>A0A2J8B9V8</accession>
<dbReference type="InterPro" id="IPR029039">
    <property type="entry name" value="Flavoprotein-like_sf"/>
</dbReference>
<dbReference type="EMBL" id="LSDT01000003">
    <property type="protein sequence ID" value="KXB93044.1"/>
    <property type="molecule type" value="Genomic_DNA"/>
</dbReference>
<dbReference type="SUPFAM" id="SSF56281">
    <property type="entry name" value="Metallo-hydrolase/oxidoreductase"/>
    <property type="match status" value="1"/>
</dbReference>
<dbReference type="Pfam" id="PF19583">
    <property type="entry name" value="ODP"/>
    <property type="match status" value="1"/>
</dbReference>
<dbReference type="SUPFAM" id="SSF52218">
    <property type="entry name" value="Flavoproteins"/>
    <property type="match status" value="1"/>
</dbReference>
<dbReference type="AlphaFoldDB" id="A0A134CLM8"/>
<dbReference type="PANTHER" id="PTHR43717:SF1">
    <property type="entry name" value="ANAEROBIC NITRIC OXIDE REDUCTASE FLAVORUBREDOXIN"/>
    <property type="match status" value="1"/>
</dbReference>
<reference evidence="5" key="2">
    <citation type="submission" date="2016-01" db="EMBL/GenBank/DDBJ databases">
        <authorList>
            <person name="Mitreva M."/>
            <person name="Pepin K.H."/>
            <person name="Mihindukulasuriya K.A."/>
            <person name="Fulton R."/>
            <person name="Fronick C."/>
            <person name="O'Laughlin M."/>
            <person name="Miner T."/>
            <person name="Herter B."/>
            <person name="Rosa B.A."/>
            <person name="Cordes M."/>
            <person name="Tomlinson C."/>
            <person name="Wollam A."/>
            <person name="Palsikar V.B."/>
            <person name="Mardis E.R."/>
            <person name="Wilson R.K."/>
        </authorList>
    </citation>
    <scope>NUCLEOTIDE SEQUENCE [LARGE SCALE GENOMIC DNA]</scope>
    <source>
        <strain evidence="5">KA00182</strain>
    </source>
</reference>
<dbReference type="Proteomes" id="UP000242958">
    <property type="component" value="Unassembled WGS sequence"/>
</dbReference>
<dbReference type="PIRSF" id="PIRSF005243">
    <property type="entry name" value="ROO"/>
    <property type="match status" value="1"/>
</dbReference>
<evidence type="ECO:0000313" key="4">
    <source>
        <dbReference type="EMBL" id="PNH21543.1"/>
    </source>
</evidence>
<comment type="similarity">
    <text evidence="1">In the N-terminal section; belongs to the zinc metallo-hydrolase group 3 family.</text>
</comment>
<evidence type="ECO:0000256" key="1">
    <source>
        <dbReference type="ARBA" id="ARBA00007121"/>
    </source>
</evidence>
<evidence type="ECO:0000313" key="6">
    <source>
        <dbReference type="Proteomes" id="UP000242958"/>
    </source>
</evidence>
<dbReference type="GO" id="GO:0046872">
    <property type="term" value="F:metal ion binding"/>
    <property type="evidence" value="ECO:0007669"/>
    <property type="project" value="InterPro"/>
</dbReference>
<dbReference type="STRING" id="1588748.HMPREF3182_00181"/>
<accession>A0A134CLM8</accession>